<dbReference type="SUPFAM" id="SSF51182">
    <property type="entry name" value="RmlC-like cupins"/>
    <property type="match status" value="1"/>
</dbReference>
<evidence type="ECO:0000259" key="3">
    <source>
        <dbReference type="Pfam" id="PF07883"/>
    </source>
</evidence>
<sequence>MRRVSIEDVDPEPYEESLHADRRPLSDPLDTDHVAITRYVLEPGERFSGSVHAHADQEEVFVVLEGEATFDVRRTDGDAGEIVVSEHEAIRFAPGEFQSGRNAGDERLIALVLGAPRATDDVRISRIPVLDDRDVSCPDCGHDSMRVPTDPDAPLECPVCDGTLALE</sequence>
<dbReference type="GO" id="GO:0046872">
    <property type="term" value="F:metal ion binding"/>
    <property type="evidence" value="ECO:0007669"/>
    <property type="project" value="UniProtKB-KW"/>
</dbReference>
<dbReference type="InterPro" id="IPR014710">
    <property type="entry name" value="RmlC-like_jellyroll"/>
</dbReference>
<gene>
    <name evidence="4" type="ORF">EA472_09340</name>
</gene>
<dbReference type="Proteomes" id="UP000281431">
    <property type="component" value="Unassembled WGS sequence"/>
</dbReference>
<reference evidence="4 5" key="1">
    <citation type="submission" date="2018-10" db="EMBL/GenBank/DDBJ databases">
        <title>Natrarchaeobius chitinivorans gen. nov., sp. nov., and Natrarchaeobius haloalkaliphilus sp. nov., alkaliphilic, chitin-utilizing haloarchaea from hypersaline alkaline lakes.</title>
        <authorList>
            <person name="Sorokin D.Y."/>
            <person name="Elcheninov A.G."/>
            <person name="Kostrikina N.A."/>
            <person name="Bale N.J."/>
            <person name="Sinninghe Damste J.S."/>
            <person name="Khijniak T.V."/>
            <person name="Kublanov I.V."/>
            <person name="Toshchakov S.V."/>
        </authorList>
    </citation>
    <scope>NUCLEOTIDE SEQUENCE [LARGE SCALE GENOMIC DNA]</scope>
    <source>
        <strain evidence="4 5">AArcht7</strain>
    </source>
</reference>
<dbReference type="InterPro" id="IPR051610">
    <property type="entry name" value="GPI/OXD"/>
</dbReference>
<dbReference type="AlphaFoldDB" id="A0A3N6N0L5"/>
<dbReference type="EMBL" id="REFZ01000005">
    <property type="protein sequence ID" value="RQH01007.1"/>
    <property type="molecule type" value="Genomic_DNA"/>
</dbReference>
<evidence type="ECO:0000313" key="4">
    <source>
        <dbReference type="EMBL" id="RQH01007.1"/>
    </source>
</evidence>
<evidence type="ECO:0000313" key="5">
    <source>
        <dbReference type="Proteomes" id="UP000281431"/>
    </source>
</evidence>
<dbReference type="Gene3D" id="2.60.120.10">
    <property type="entry name" value="Jelly Rolls"/>
    <property type="match status" value="1"/>
</dbReference>
<comment type="caution">
    <text evidence="4">The sequence shown here is derived from an EMBL/GenBank/DDBJ whole genome shotgun (WGS) entry which is preliminary data.</text>
</comment>
<keyword evidence="5" id="KW-1185">Reference proteome</keyword>
<keyword evidence="1" id="KW-0479">Metal-binding</keyword>
<dbReference type="Pfam" id="PF07883">
    <property type="entry name" value="Cupin_2"/>
    <property type="match status" value="1"/>
</dbReference>
<evidence type="ECO:0000256" key="2">
    <source>
        <dbReference type="SAM" id="MobiDB-lite"/>
    </source>
</evidence>
<dbReference type="PANTHER" id="PTHR35848">
    <property type="entry name" value="OXALATE-BINDING PROTEIN"/>
    <property type="match status" value="1"/>
</dbReference>
<dbReference type="PANTHER" id="PTHR35848:SF9">
    <property type="entry name" value="SLL1358 PROTEIN"/>
    <property type="match status" value="1"/>
</dbReference>
<dbReference type="OrthoDB" id="190812at2157"/>
<feature type="domain" description="Cupin type-2" evidence="3">
    <location>
        <begin position="39"/>
        <end position="112"/>
    </location>
</feature>
<name>A0A3N6N0L5_NATCH</name>
<dbReference type="InterPro" id="IPR013096">
    <property type="entry name" value="Cupin_2"/>
</dbReference>
<proteinExistence type="predicted"/>
<evidence type="ECO:0000256" key="1">
    <source>
        <dbReference type="ARBA" id="ARBA00022723"/>
    </source>
</evidence>
<feature type="region of interest" description="Disordered" evidence="2">
    <location>
        <begin position="1"/>
        <end position="29"/>
    </location>
</feature>
<feature type="compositionally biased region" description="Basic and acidic residues" evidence="2">
    <location>
        <begin position="16"/>
        <end position="29"/>
    </location>
</feature>
<protein>
    <submittedName>
        <fullName evidence="4">Cupin domain-containing protein</fullName>
    </submittedName>
</protein>
<organism evidence="4 5">
    <name type="scientific">Natrarchaeobius chitinivorans</name>
    <dbReference type="NCBI Taxonomy" id="1679083"/>
    <lineage>
        <taxon>Archaea</taxon>
        <taxon>Methanobacteriati</taxon>
        <taxon>Methanobacteriota</taxon>
        <taxon>Stenosarchaea group</taxon>
        <taxon>Halobacteria</taxon>
        <taxon>Halobacteriales</taxon>
        <taxon>Natrialbaceae</taxon>
        <taxon>Natrarchaeobius</taxon>
    </lineage>
</organism>
<accession>A0A3N6N0L5</accession>
<dbReference type="InterPro" id="IPR011051">
    <property type="entry name" value="RmlC_Cupin_sf"/>
</dbReference>